<feature type="region of interest" description="Disordered" evidence="1">
    <location>
        <begin position="1"/>
        <end position="36"/>
    </location>
</feature>
<dbReference type="EMBL" id="JANPWB010000011">
    <property type="protein sequence ID" value="KAJ1127066.1"/>
    <property type="molecule type" value="Genomic_DNA"/>
</dbReference>
<dbReference type="Proteomes" id="UP001066276">
    <property type="component" value="Chromosome 7"/>
</dbReference>
<protein>
    <submittedName>
        <fullName evidence="2">Uncharacterized protein</fullName>
    </submittedName>
</protein>
<keyword evidence="3" id="KW-1185">Reference proteome</keyword>
<dbReference type="PANTHER" id="PTHR11505">
    <property type="entry name" value="L1 TRANSPOSABLE ELEMENT-RELATED"/>
    <property type="match status" value="1"/>
</dbReference>
<dbReference type="Gene3D" id="3.30.70.1820">
    <property type="entry name" value="L1 transposable element, RRM domain"/>
    <property type="match status" value="1"/>
</dbReference>
<evidence type="ECO:0000256" key="1">
    <source>
        <dbReference type="SAM" id="MobiDB-lite"/>
    </source>
</evidence>
<dbReference type="InterPro" id="IPR004244">
    <property type="entry name" value="Transposase_22"/>
</dbReference>
<accession>A0AAV7PFU0</accession>
<organism evidence="2 3">
    <name type="scientific">Pleurodeles waltl</name>
    <name type="common">Iberian ribbed newt</name>
    <dbReference type="NCBI Taxonomy" id="8319"/>
    <lineage>
        <taxon>Eukaryota</taxon>
        <taxon>Metazoa</taxon>
        <taxon>Chordata</taxon>
        <taxon>Craniata</taxon>
        <taxon>Vertebrata</taxon>
        <taxon>Euteleostomi</taxon>
        <taxon>Amphibia</taxon>
        <taxon>Batrachia</taxon>
        <taxon>Caudata</taxon>
        <taxon>Salamandroidea</taxon>
        <taxon>Salamandridae</taxon>
        <taxon>Pleurodelinae</taxon>
        <taxon>Pleurodeles</taxon>
    </lineage>
</organism>
<evidence type="ECO:0000313" key="3">
    <source>
        <dbReference type="Proteomes" id="UP001066276"/>
    </source>
</evidence>
<sequence length="255" mass="28476">MGKPRPKSQGSNLSVLCMDQPQADREMGDGPGPSKKQETLNKILQAIEGTKLTLSQEIGKVSAELSHLCTDHHKLSDRVKDTEAVLEDLQSAHRAIKSHITQLTMQVQKHEHRAEDAEGCGRCNNVHIVGLPEGREGLDEVTYLETWLKTLTEDQPLTPFFTLERVHWVPAQPLAPGKLPRPIVAKLLHYRDRDILLQRAREAGPFEVGGGRVTLFPNYRAAVQRRCATFTAVKCSLRDEGIIYSLVLCSMLTIM</sequence>
<evidence type="ECO:0000313" key="2">
    <source>
        <dbReference type="EMBL" id="KAJ1127066.1"/>
    </source>
</evidence>
<comment type="caution">
    <text evidence="2">The sequence shown here is derived from an EMBL/GenBank/DDBJ whole genome shotgun (WGS) entry which is preliminary data.</text>
</comment>
<gene>
    <name evidence="2" type="ORF">NDU88_005472</name>
</gene>
<proteinExistence type="predicted"/>
<name>A0AAV7PFU0_PLEWA</name>
<reference evidence="2" key="1">
    <citation type="journal article" date="2022" name="bioRxiv">
        <title>Sequencing and chromosome-scale assembly of the giantPleurodeles waltlgenome.</title>
        <authorList>
            <person name="Brown T."/>
            <person name="Elewa A."/>
            <person name="Iarovenko S."/>
            <person name="Subramanian E."/>
            <person name="Araus A.J."/>
            <person name="Petzold A."/>
            <person name="Susuki M."/>
            <person name="Suzuki K.-i.T."/>
            <person name="Hayashi T."/>
            <person name="Toyoda A."/>
            <person name="Oliveira C."/>
            <person name="Osipova E."/>
            <person name="Leigh N.D."/>
            <person name="Simon A."/>
            <person name="Yun M.H."/>
        </authorList>
    </citation>
    <scope>NUCLEOTIDE SEQUENCE</scope>
    <source>
        <strain evidence="2">20211129_DDA</strain>
        <tissue evidence="2">Liver</tissue>
    </source>
</reference>
<dbReference type="AlphaFoldDB" id="A0AAV7PFU0"/>